<feature type="non-terminal residue" evidence="1">
    <location>
        <position position="1"/>
    </location>
</feature>
<sequence>LVDIASPPTGKLSLFNLYVALSQTHNPMLPAEDERLEDLNKQTMRWWREM</sequence>
<accession>A0AAD6ZW92</accession>
<keyword evidence="2" id="KW-1185">Reference proteome</keyword>
<dbReference type="AlphaFoldDB" id="A0AAD6ZW92"/>
<gene>
    <name evidence="1" type="ORF">DFH08DRAFT_640012</name>
</gene>
<dbReference type="EMBL" id="JARIHO010000024">
    <property type="protein sequence ID" value="KAJ7342848.1"/>
    <property type="molecule type" value="Genomic_DNA"/>
</dbReference>
<feature type="non-terminal residue" evidence="1">
    <location>
        <position position="50"/>
    </location>
</feature>
<reference evidence="1" key="1">
    <citation type="submission" date="2023-03" db="EMBL/GenBank/DDBJ databases">
        <title>Massive genome expansion in bonnet fungi (Mycena s.s.) driven by repeated elements and novel gene families across ecological guilds.</title>
        <authorList>
            <consortium name="Lawrence Berkeley National Laboratory"/>
            <person name="Harder C.B."/>
            <person name="Miyauchi S."/>
            <person name="Viragh M."/>
            <person name="Kuo A."/>
            <person name="Thoen E."/>
            <person name="Andreopoulos B."/>
            <person name="Lu D."/>
            <person name="Skrede I."/>
            <person name="Drula E."/>
            <person name="Henrissat B."/>
            <person name="Morin E."/>
            <person name="Kohler A."/>
            <person name="Barry K."/>
            <person name="LaButti K."/>
            <person name="Morin E."/>
            <person name="Salamov A."/>
            <person name="Lipzen A."/>
            <person name="Mereny Z."/>
            <person name="Hegedus B."/>
            <person name="Baldrian P."/>
            <person name="Stursova M."/>
            <person name="Weitz H."/>
            <person name="Taylor A."/>
            <person name="Grigoriev I.V."/>
            <person name="Nagy L.G."/>
            <person name="Martin F."/>
            <person name="Kauserud H."/>
        </authorList>
    </citation>
    <scope>NUCLEOTIDE SEQUENCE</scope>
    <source>
        <strain evidence="1">CBHHK002</strain>
    </source>
</reference>
<dbReference type="Proteomes" id="UP001218218">
    <property type="component" value="Unassembled WGS sequence"/>
</dbReference>
<comment type="caution">
    <text evidence="1">The sequence shown here is derived from an EMBL/GenBank/DDBJ whole genome shotgun (WGS) entry which is preliminary data.</text>
</comment>
<protein>
    <submittedName>
        <fullName evidence="1">Uncharacterized protein</fullName>
    </submittedName>
</protein>
<organism evidence="1 2">
    <name type="scientific">Mycena albidolilacea</name>
    <dbReference type="NCBI Taxonomy" id="1033008"/>
    <lineage>
        <taxon>Eukaryota</taxon>
        <taxon>Fungi</taxon>
        <taxon>Dikarya</taxon>
        <taxon>Basidiomycota</taxon>
        <taxon>Agaricomycotina</taxon>
        <taxon>Agaricomycetes</taxon>
        <taxon>Agaricomycetidae</taxon>
        <taxon>Agaricales</taxon>
        <taxon>Marasmiineae</taxon>
        <taxon>Mycenaceae</taxon>
        <taxon>Mycena</taxon>
    </lineage>
</organism>
<name>A0AAD6ZW92_9AGAR</name>
<proteinExistence type="predicted"/>
<evidence type="ECO:0000313" key="1">
    <source>
        <dbReference type="EMBL" id="KAJ7342848.1"/>
    </source>
</evidence>
<evidence type="ECO:0000313" key="2">
    <source>
        <dbReference type="Proteomes" id="UP001218218"/>
    </source>
</evidence>